<dbReference type="InterPro" id="IPR030660">
    <property type="entry name" value="ABC_branched_ATPase_LivF/BraG"/>
</dbReference>
<dbReference type="Proteomes" id="UP000886889">
    <property type="component" value="Unassembled WGS sequence"/>
</dbReference>
<dbReference type="GO" id="GO:0005524">
    <property type="term" value="F:ATP binding"/>
    <property type="evidence" value="ECO:0007669"/>
    <property type="project" value="UniProtKB-KW"/>
</dbReference>
<evidence type="ECO:0000256" key="5">
    <source>
        <dbReference type="ARBA" id="ARBA00022970"/>
    </source>
</evidence>
<accession>A0A9D1NZ75</accession>
<evidence type="ECO:0000313" key="7">
    <source>
        <dbReference type="EMBL" id="HIV23536.1"/>
    </source>
</evidence>
<dbReference type="Gene3D" id="3.40.50.300">
    <property type="entry name" value="P-loop containing nucleotide triphosphate hydrolases"/>
    <property type="match status" value="1"/>
</dbReference>
<dbReference type="Pfam" id="PF00005">
    <property type="entry name" value="ABC_tran"/>
    <property type="match status" value="1"/>
</dbReference>
<dbReference type="SMART" id="SM00382">
    <property type="entry name" value="AAA"/>
    <property type="match status" value="1"/>
</dbReference>
<dbReference type="PROSITE" id="PS50893">
    <property type="entry name" value="ABC_TRANSPORTER_2"/>
    <property type="match status" value="1"/>
</dbReference>
<comment type="caution">
    <text evidence="7">The sequence shown here is derived from an EMBL/GenBank/DDBJ whole genome shotgun (WGS) entry which is preliminary data.</text>
</comment>
<dbReference type="PIRSF" id="PIRSF039137">
    <property type="entry name" value="ABC_branched_ATPase"/>
    <property type="match status" value="1"/>
</dbReference>
<keyword evidence="4 7" id="KW-0067">ATP-binding</keyword>
<organism evidence="7 8">
    <name type="scientific">Candidatus Merdiplasma excrementigallinarum</name>
    <dbReference type="NCBI Taxonomy" id="2840864"/>
    <lineage>
        <taxon>Bacteria</taxon>
        <taxon>Bacillati</taxon>
        <taxon>Bacillota</taxon>
        <taxon>Clostridia</taxon>
        <taxon>Lachnospirales</taxon>
        <taxon>Lachnospiraceae</taxon>
        <taxon>Lachnospiraceae incertae sedis</taxon>
        <taxon>Candidatus Merdiplasma</taxon>
    </lineage>
</organism>
<dbReference type="PANTHER" id="PTHR43820">
    <property type="entry name" value="HIGH-AFFINITY BRANCHED-CHAIN AMINO ACID TRANSPORT ATP-BINDING PROTEIN LIVF"/>
    <property type="match status" value="1"/>
</dbReference>
<keyword evidence="3" id="KW-0547">Nucleotide-binding</keyword>
<dbReference type="PANTHER" id="PTHR43820:SF3">
    <property type="entry name" value="BRANCHED-CHAIN AMINO ACID TRANSPORT SYSTEM,ATP-BINDING PROTEIN"/>
    <property type="match status" value="1"/>
</dbReference>
<evidence type="ECO:0000259" key="6">
    <source>
        <dbReference type="PROSITE" id="PS50893"/>
    </source>
</evidence>
<protein>
    <submittedName>
        <fullName evidence="7">ABC transporter ATP-binding protein</fullName>
    </submittedName>
</protein>
<dbReference type="EMBL" id="DVOS01000055">
    <property type="protein sequence ID" value="HIV23536.1"/>
    <property type="molecule type" value="Genomic_DNA"/>
</dbReference>
<evidence type="ECO:0000256" key="1">
    <source>
        <dbReference type="ARBA" id="ARBA00005417"/>
    </source>
</evidence>
<dbReference type="InterPro" id="IPR003439">
    <property type="entry name" value="ABC_transporter-like_ATP-bd"/>
</dbReference>
<evidence type="ECO:0000256" key="4">
    <source>
        <dbReference type="ARBA" id="ARBA00022840"/>
    </source>
</evidence>
<name>A0A9D1NZ75_9FIRM</name>
<dbReference type="GO" id="GO:0016887">
    <property type="term" value="F:ATP hydrolysis activity"/>
    <property type="evidence" value="ECO:0007669"/>
    <property type="project" value="InterPro"/>
</dbReference>
<evidence type="ECO:0000256" key="2">
    <source>
        <dbReference type="ARBA" id="ARBA00022448"/>
    </source>
</evidence>
<comment type="similarity">
    <text evidence="1">Belongs to the ABC transporter superfamily.</text>
</comment>
<reference evidence="7" key="1">
    <citation type="submission" date="2020-10" db="EMBL/GenBank/DDBJ databases">
        <authorList>
            <person name="Gilroy R."/>
        </authorList>
    </citation>
    <scope>NUCLEOTIDE SEQUENCE</scope>
    <source>
        <strain evidence="7">ChiBcec6-7307</strain>
    </source>
</reference>
<dbReference type="GO" id="GO:0015658">
    <property type="term" value="F:branched-chain amino acid transmembrane transporter activity"/>
    <property type="evidence" value="ECO:0007669"/>
    <property type="project" value="InterPro"/>
</dbReference>
<dbReference type="InterPro" id="IPR003593">
    <property type="entry name" value="AAA+_ATPase"/>
</dbReference>
<dbReference type="InterPro" id="IPR017871">
    <property type="entry name" value="ABC_transporter-like_CS"/>
</dbReference>
<keyword evidence="2" id="KW-0813">Transport</keyword>
<feature type="domain" description="ABC transporter" evidence="6">
    <location>
        <begin position="2"/>
        <end position="234"/>
    </location>
</feature>
<evidence type="ECO:0000256" key="3">
    <source>
        <dbReference type="ARBA" id="ARBA00022741"/>
    </source>
</evidence>
<gene>
    <name evidence="7" type="ORF">IAC80_06315</name>
</gene>
<dbReference type="SUPFAM" id="SSF52540">
    <property type="entry name" value="P-loop containing nucleoside triphosphate hydrolases"/>
    <property type="match status" value="1"/>
</dbReference>
<reference evidence="7" key="2">
    <citation type="journal article" date="2021" name="PeerJ">
        <title>Extensive microbial diversity within the chicken gut microbiome revealed by metagenomics and culture.</title>
        <authorList>
            <person name="Gilroy R."/>
            <person name="Ravi A."/>
            <person name="Getino M."/>
            <person name="Pursley I."/>
            <person name="Horton D.L."/>
            <person name="Alikhan N.F."/>
            <person name="Baker D."/>
            <person name="Gharbi K."/>
            <person name="Hall N."/>
            <person name="Watson M."/>
            <person name="Adriaenssens E.M."/>
            <person name="Foster-Nyarko E."/>
            <person name="Jarju S."/>
            <person name="Secka A."/>
            <person name="Antonio M."/>
            <person name="Oren A."/>
            <person name="Chaudhuri R.R."/>
            <person name="La Ragione R."/>
            <person name="Hildebrand F."/>
            <person name="Pallen M.J."/>
        </authorList>
    </citation>
    <scope>NUCLEOTIDE SEQUENCE</scope>
    <source>
        <strain evidence="7">ChiBcec6-7307</strain>
    </source>
</reference>
<dbReference type="InterPro" id="IPR052156">
    <property type="entry name" value="BCAA_Transport_ATP-bd_LivF"/>
</dbReference>
<dbReference type="PROSITE" id="PS00211">
    <property type="entry name" value="ABC_TRANSPORTER_1"/>
    <property type="match status" value="1"/>
</dbReference>
<dbReference type="CDD" id="cd03224">
    <property type="entry name" value="ABC_TM1139_LivF_branched"/>
    <property type="match status" value="1"/>
</dbReference>
<dbReference type="AlphaFoldDB" id="A0A9D1NZ75"/>
<dbReference type="GO" id="GO:0015807">
    <property type="term" value="P:L-amino acid transport"/>
    <property type="evidence" value="ECO:0007669"/>
    <property type="project" value="TreeGrafter"/>
</dbReference>
<dbReference type="InterPro" id="IPR027417">
    <property type="entry name" value="P-loop_NTPase"/>
</dbReference>
<proteinExistence type="inferred from homology"/>
<sequence length="235" mass="25996">MLQIKELCVKYDNIQVLHGISLELQEGELVALIGANGAGKTTTLSTISGVKRAFSGQIVYDGKDITKAGTDEIVKMGIVQVPEGRQIFSKMTIEENLILGAYTEKDSQRQKQNMQRVMELFPILRERRRQTAGTLSGGEQQMLAIARALMGNPRMLLLDEPSMGLSPLMTEQVFDAVKSLNDQGTTILLVEQNAYDAMEISHRTYIMENGVITREGKSSELMRDPAIKQAYLGGD</sequence>
<keyword evidence="5" id="KW-0029">Amino-acid transport</keyword>
<evidence type="ECO:0000313" key="8">
    <source>
        <dbReference type="Proteomes" id="UP000886889"/>
    </source>
</evidence>